<accession>A0A8S9NUC7</accession>
<protein>
    <submittedName>
        <fullName evidence="1">Uncharacterized protein</fullName>
    </submittedName>
</protein>
<gene>
    <name evidence="1" type="ORF">F2Q69_00009319</name>
</gene>
<dbReference type="AlphaFoldDB" id="A0A8S9NUC7"/>
<dbReference type="EMBL" id="QGKX02001521">
    <property type="protein sequence ID" value="KAF3507336.1"/>
    <property type="molecule type" value="Genomic_DNA"/>
</dbReference>
<reference evidence="1" key="1">
    <citation type="submission" date="2019-12" db="EMBL/GenBank/DDBJ databases">
        <title>Genome sequencing and annotation of Brassica cretica.</title>
        <authorList>
            <person name="Studholme D.J."/>
            <person name="Sarris P."/>
        </authorList>
    </citation>
    <scope>NUCLEOTIDE SEQUENCE</scope>
    <source>
        <strain evidence="1">PFS-109/04</strain>
        <tissue evidence="1">Leaf</tissue>
    </source>
</reference>
<comment type="caution">
    <text evidence="1">The sequence shown here is derived from an EMBL/GenBank/DDBJ whole genome shotgun (WGS) entry which is preliminary data.</text>
</comment>
<name>A0A8S9NUC7_BRACR</name>
<proteinExistence type="predicted"/>
<organism evidence="1 2">
    <name type="scientific">Brassica cretica</name>
    <name type="common">Mustard</name>
    <dbReference type="NCBI Taxonomy" id="69181"/>
    <lineage>
        <taxon>Eukaryota</taxon>
        <taxon>Viridiplantae</taxon>
        <taxon>Streptophyta</taxon>
        <taxon>Embryophyta</taxon>
        <taxon>Tracheophyta</taxon>
        <taxon>Spermatophyta</taxon>
        <taxon>Magnoliopsida</taxon>
        <taxon>eudicotyledons</taxon>
        <taxon>Gunneridae</taxon>
        <taxon>Pentapetalae</taxon>
        <taxon>rosids</taxon>
        <taxon>malvids</taxon>
        <taxon>Brassicales</taxon>
        <taxon>Brassicaceae</taxon>
        <taxon>Brassiceae</taxon>
        <taxon>Brassica</taxon>
    </lineage>
</organism>
<dbReference type="Proteomes" id="UP000712600">
    <property type="component" value="Unassembled WGS sequence"/>
</dbReference>
<evidence type="ECO:0000313" key="2">
    <source>
        <dbReference type="Proteomes" id="UP000712600"/>
    </source>
</evidence>
<sequence length="55" mass="6368">MHVPGFIRATRRNPILIPSSIKSAMSPPLLEEHFYSELVFEVHDYDDKLKLGEWG</sequence>
<evidence type="ECO:0000313" key="1">
    <source>
        <dbReference type="EMBL" id="KAF3507336.1"/>
    </source>
</evidence>